<dbReference type="AlphaFoldDB" id="A0A379NCQ7"/>
<protein>
    <submittedName>
        <fullName evidence="1">Uncharacterized protein</fullName>
    </submittedName>
</protein>
<dbReference type="Proteomes" id="UP000254190">
    <property type="component" value="Unassembled WGS sequence"/>
</dbReference>
<accession>A0A379NCQ7</accession>
<proteinExistence type="predicted"/>
<evidence type="ECO:0000313" key="2">
    <source>
        <dbReference type="Proteomes" id="UP000254190"/>
    </source>
</evidence>
<reference evidence="1 2" key="1">
    <citation type="submission" date="2018-06" db="EMBL/GenBank/DDBJ databases">
        <authorList>
            <consortium name="Pathogen Informatics"/>
            <person name="Doyle S."/>
        </authorList>
    </citation>
    <scope>NUCLEOTIDE SEQUENCE [LARGE SCALE GENOMIC DNA]</scope>
    <source>
        <strain evidence="1 2">NCTC5754</strain>
    </source>
</reference>
<sequence length="409" mass="45277">MDFVKVAVGTGHHRQLVADTFGRLVNIGDIGEGVKTQGLPVQVHPAHIFAQGLVPVPHVKHHCKAAGIQHTADKRLYQSGLARPGSSADRHVVVGVVHSPEENINKGQLVTVGRSQQPGGRQRVIRHQGHQVGHIEALRPLHHTGFLQLLKQPLPGHKGQAGQEITHVVKARRNQFKTVFTETVQDILLRFQRHFLVVAAERRDIEKVGHHRGLVRRQALAQVSPLLRFLLHGREPFGVGGLRLLLQIHVLQVRFAVGLHLVFHHQGQRQNERTGDGQLRVQQIAVIIRRVPQEGDFRVTGQMKTHDARGAVFPVIAQSQRQVILPDLQVKGVVHALVIQVGIRVQPAPGRMEGFRIVINHLPDNINKCLRINGLCADVCPLQGSPDNLHQVFHLQDIGPAFFSGGRAV</sequence>
<gene>
    <name evidence="1" type="ORF">NCTC5754_00001</name>
</gene>
<organism evidence="1 2">
    <name type="scientific">Salmonella enterica subsp. enterica serovar Bovismorbificans</name>
    <dbReference type="NCBI Taxonomy" id="58097"/>
    <lineage>
        <taxon>Bacteria</taxon>
        <taxon>Pseudomonadati</taxon>
        <taxon>Pseudomonadota</taxon>
        <taxon>Gammaproteobacteria</taxon>
        <taxon>Enterobacterales</taxon>
        <taxon>Enterobacteriaceae</taxon>
        <taxon>Salmonella</taxon>
    </lineage>
</organism>
<name>A0A379NCQ7_SALET</name>
<evidence type="ECO:0000313" key="1">
    <source>
        <dbReference type="EMBL" id="SUE45235.1"/>
    </source>
</evidence>
<dbReference type="EMBL" id="UGVQ01000001">
    <property type="protein sequence ID" value="SUE45235.1"/>
    <property type="molecule type" value="Genomic_DNA"/>
</dbReference>